<dbReference type="EC" id="5.3.1.12" evidence="4"/>
<comment type="catalytic activity">
    <reaction evidence="1">
        <text>D-glucuronate = D-fructuronate</text>
        <dbReference type="Rhea" id="RHEA:13049"/>
        <dbReference type="ChEBI" id="CHEBI:58720"/>
        <dbReference type="ChEBI" id="CHEBI:59863"/>
        <dbReference type="EC" id="5.3.1.12"/>
    </reaction>
</comment>
<evidence type="ECO:0000256" key="3">
    <source>
        <dbReference type="ARBA" id="ARBA00008397"/>
    </source>
</evidence>
<evidence type="ECO:0000313" key="7">
    <source>
        <dbReference type="EMBL" id="MBB3965199.1"/>
    </source>
</evidence>
<accession>A0A7W6GBW8</accession>
<keyword evidence="6 7" id="KW-0413">Isomerase</keyword>
<comment type="pathway">
    <text evidence="2">Carbohydrate metabolism; pentose and glucuronate interconversion.</text>
</comment>
<dbReference type="GO" id="GO:0042840">
    <property type="term" value="P:D-glucuronate catabolic process"/>
    <property type="evidence" value="ECO:0007669"/>
    <property type="project" value="TreeGrafter"/>
</dbReference>
<dbReference type="Gene3D" id="1.10.2020.10">
    <property type="entry name" value="uronate isomerase, domain 2, chain A"/>
    <property type="match status" value="1"/>
</dbReference>
<evidence type="ECO:0000256" key="1">
    <source>
        <dbReference type="ARBA" id="ARBA00001165"/>
    </source>
</evidence>
<evidence type="ECO:0000256" key="5">
    <source>
        <dbReference type="ARBA" id="ARBA00020555"/>
    </source>
</evidence>
<dbReference type="Proteomes" id="UP000582090">
    <property type="component" value="Unassembled WGS sequence"/>
</dbReference>
<gene>
    <name evidence="7" type="ORF">GGQ67_002867</name>
</gene>
<dbReference type="PANTHER" id="PTHR30068:SF4">
    <property type="entry name" value="URONATE ISOMERASE"/>
    <property type="match status" value="1"/>
</dbReference>
<evidence type="ECO:0000256" key="6">
    <source>
        <dbReference type="ARBA" id="ARBA00023235"/>
    </source>
</evidence>
<dbReference type="SUPFAM" id="SSF51556">
    <property type="entry name" value="Metallo-dependent hydrolases"/>
    <property type="match status" value="1"/>
</dbReference>
<dbReference type="InterPro" id="IPR032466">
    <property type="entry name" value="Metal_Hydrolase"/>
</dbReference>
<evidence type="ECO:0000256" key="2">
    <source>
        <dbReference type="ARBA" id="ARBA00004892"/>
    </source>
</evidence>
<dbReference type="EMBL" id="JACIDW010000008">
    <property type="protein sequence ID" value="MBB3965199.1"/>
    <property type="molecule type" value="Genomic_DNA"/>
</dbReference>
<dbReference type="GO" id="GO:0008880">
    <property type="term" value="F:glucuronate isomerase activity"/>
    <property type="evidence" value="ECO:0007669"/>
    <property type="project" value="UniProtKB-EC"/>
</dbReference>
<sequence length="471" mass="52130">MDVGNGFLHPDRLFPADPATRSIARELYESVSALPIVSPHGHTEPAWFADDRPFEDAASLLVIPDHYLFRMLHSVGVKLDDLGVPRLDGKPVSSGRAIWRTFAAHYHLFRGTPSSLWVDHAMSAVLGCEEPLTPENADALYDHINAQLALPEFRPRALHKRFGIETIATTEGALDQLPHHRKMAEDGWIGRVRTTYRPDGVTDPDAVGFRENLVKLGELTGCDVASWDGLIDAHRKRRAYFRQFGATATDHGVPTAFTADLPHSDKQRLLDRAHRGTLEAGEAELFRGQMLTEMAGLSAEDGMVMQIHAGSRRNTDRELFQTRGPNMGADIPTPTDWVGGLSALLAKYGHAPGLRVLLFTLDETTYARELAPMAGHWPCLMIGPPWWFHDSPAGIRRYLDQVVETAGFANMAGFNDDTRALLSIPARHDVWRREVCGFLATLAAEHRISRKDAAIAAADLSYGNAKKAYKL</sequence>
<organism evidence="7 8">
    <name type="scientific">Rhizobium metallidurans</name>
    <dbReference type="NCBI Taxonomy" id="1265931"/>
    <lineage>
        <taxon>Bacteria</taxon>
        <taxon>Pseudomonadati</taxon>
        <taxon>Pseudomonadota</taxon>
        <taxon>Alphaproteobacteria</taxon>
        <taxon>Hyphomicrobiales</taxon>
        <taxon>Rhizobiaceae</taxon>
        <taxon>Rhizobium/Agrobacterium group</taxon>
        <taxon>Rhizobium</taxon>
    </lineage>
</organism>
<dbReference type="PANTHER" id="PTHR30068">
    <property type="entry name" value="URONATE ISOMERASE"/>
    <property type="match status" value="1"/>
</dbReference>
<dbReference type="Pfam" id="PF02614">
    <property type="entry name" value="UxaC"/>
    <property type="match status" value="1"/>
</dbReference>
<dbReference type="RefSeq" id="WP_183900777.1">
    <property type="nucleotide sequence ID" value="NZ_JACIDW010000008.1"/>
</dbReference>
<name>A0A7W6GBW8_9HYPH</name>
<dbReference type="UniPathway" id="UPA00246"/>
<reference evidence="7 8" key="1">
    <citation type="submission" date="2020-08" db="EMBL/GenBank/DDBJ databases">
        <title>Genomic Encyclopedia of Type Strains, Phase IV (KMG-IV): sequencing the most valuable type-strain genomes for metagenomic binning, comparative biology and taxonomic classification.</title>
        <authorList>
            <person name="Goeker M."/>
        </authorList>
    </citation>
    <scope>NUCLEOTIDE SEQUENCE [LARGE SCALE GENOMIC DNA]</scope>
    <source>
        <strain evidence="7 8">DSM 26575</strain>
    </source>
</reference>
<dbReference type="AlphaFoldDB" id="A0A7W6GBW8"/>
<comment type="similarity">
    <text evidence="3">Belongs to the metallo-dependent hydrolases superfamily. Uronate isomerase family.</text>
</comment>
<evidence type="ECO:0000256" key="4">
    <source>
        <dbReference type="ARBA" id="ARBA00012546"/>
    </source>
</evidence>
<protein>
    <recommendedName>
        <fullName evidence="5">Uronate isomerase</fullName>
        <ecNumber evidence="4">5.3.1.12</ecNumber>
    </recommendedName>
</protein>
<keyword evidence="8" id="KW-1185">Reference proteome</keyword>
<dbReference type="GO" id="GO:0019698">
    <property type="term" value="P:D-galacturonate catabolic process"/>
    <property type="evidence" value="ECO:0007669"/>
    <property type="project" value="TreeGrafter"/>
</dbReference>
<dbReference type="Gene3D" id="3.20.20.140">
    <property type="entry name" value="Metal-dependent hydrolases"/>
    <property type="match status" value="1"/>
</dbReference>
<proteinExistence type="inferred from homology"/>
<dbReference type="InterPro" id="IPR003766">
    <property type="entry name" value="Uronate_isomerase"/>
</dbReference>
<dbReference type="NCBIfam" id="NF002794">
    <property type="entry name" value="PRK02925.1"/>
    <property type="match status" value="1"/>
</dbReference>
<evidence type="ECO:0000313" key="8">
    <source>
        <dbReference type="Proteomes" id="UP000582090"/>
    </source>
</evidence>
<comment type="caution">
    <text evidence="7">The sequence shown here is derived from an EMBL/GenBank/DDBJ whole genome shotgun (WGS) entry which is preliminary data.</text>
</comment>